<dbReference type="GO" id="GO:0008541">
    <property type="term" value="C:proteasome regulatory particle, lid subcomplex"/>
    <property type="evidence" value="ECO:0007669"/>
    <property type="project" value="TreeGrafter"/>
</dbReference>
<evidence type="ECO:0000313" key="4">
    <source>
        <dbReference type="EMBL" id="KAK6588440.1"/>
    </source>
</evidence>
<dbReference type="GO" id="GO:0005198">
    <property type="term" value="F:structural molecule activity"/>
    <property type="evidence" value="ECO:0007669"/>
    <property type="project" value="TreeGrafter"/>
</dbReference>
<dbReference type="InterPro" id="IPR054179">
    <property type="entry name" value="PSD13_N"/>
</dbReference>
<dbReference type="SMART" id="SM00088">
    <property type="entry name" value="PINT"/>
    <property type="match status" value="1"/>
</dbReference>
<dbReference type="AlphaFoldDB" id="A0AAV9XY57"/>
<dbReference type="InterPro" id="IPR036390">
    <property type="entry name" value="WH_DNA-bd_sf"/>
</dbReference>
<dbReference type="PANTHER" id="PTHR10539">
    <property type="entry name" value="26S PROTEASOME NON-ATPASE REGULATORY SUBUNIT 13"/>
    <property type="match status" value="1"/>
</dbReference>
<dbReference type="EMBL" id="JAWDEY010000032">
    <property type="protein sequence ID" value="KAK6588440.1"/>
    <property type="molecule type" value="Genomic_DNA"/>
</dbReference>
<evidence type="ECO:0000256" key="2">
    <source>
        <dbReference type="ARBA" id="ARBA00022942"/>
    </source>
</evidence>
<dbReference type="Proteomes" id="UP001311799">
    <property type="component" value="Unassembled WGS sequence"/>
</dbReference>
<accession>A0AAV9XY57</accession>
<dbReference type="PANTHER" id="PTHR10539:SF0">
    <property type="entry name" value="26S PROTEASOME NON-ATPASE REGULATORY SUBUNIT 13"/>
    <property type="match status" value="1"/>
</dbReference>
<gene>
    <name evidence="4" type="ORF">RS030_4659</name>
</gene>
<evidence type="ECO:0000259" key="3">
    <source>
        <dbReference type="PROSITE" id="PS50250"/>
    </source>
</evidence>
<dbReference type="GO" id="GO:0006511">
    <property type="term" value="P:ubiquitin-dependent protein catabolic process"/>
    <property type="evidence" value="ECO:0007669"/>
    <property type="project" value="TreeGrafter"/>
</dbReference>
<name>A0AAV9XY57_9CRYT</name>
<dbReference type="SUPFAM" id="SSF46785">
    <property type="entry name" value="Winged helix' DNA-binding domain"/>
    <property type="match status" value="1"/>
</dbReference>
<dbReference type="GO" id="GO:0005829">
    <property type="term" value="C:cytosol"/>
    <property type="evidence" value="ECO:0007669"/>
    <property type="project" value="TreeGrafter"/>
</dbReference>
<evidence type="ECO:0000256" key="1">
    <source>
        <dbReference type="ARBA" id="ARBA00006207"/>
    </source>
</evidence>
<protein>
    <submittedName>
        <fullName evidence="4">Proteasome regulatory subunit Rpn9</fullName>
    </submittedName>
</protein>
<dbReference type="InterPro" id="IPR035298">
    <property type="entry name" value="PSMD13"/>
</dbReference>
<dbReference type="Pfam" id="PF22037">
    <property type="entry name" value="PSD13_N"/>
    <property type="match status" value="1"/>
</dbReference>
<comment type="similarity">
    <text evidence="1">Belongs to the proteasome subunit S11 family.</text>
</comment>
<reference evidence="4 5" key="1">
    <citation type="submission" date="2023-10" db="EMBL/GenBank/DDBJ databases">
        <title>Comparative genomics analysis reveals potential genetic determinants of host preference in Cryptosporidium xiaoi.</title>
        <authorList>
            <person name="Xiao L."/>
            <person name="Li J."/>
        </authorList>
    </citation>
    <scope>NUCLEOTIDE SEQUENCE [LARGE SCALE GENOMIC DNA]</scope>
    <source>
        <strain evidence="4 5">52996</strain>
    </source>
</reference>
<organism evidence="4 5">
    <name type="scientific">Cryptosporidium xiaoi</name>
    <dbReference type="NCBI Taxonomy" id="659607"/>
    <lineage>
        <taxon>Eukaryota</taxon>
        <taxon>Sar</taxon>
        <taxon>Alveolata</taxon>
        <taxon>Apicomplexa</taxon>
        <taxon>Conoidasida</taxon>
        <taxon>Coccidia</taxon>
        <taxon>Eucoccidiorida</taxon>
        <taxon>Eimeriorina</taxon>
        <taxon>Cryptosporidiidae</taxon>
        <taxon>Cryptosporidium</taxon>
    </lineage>
</organism>
<dbReference type="GO" id="GO:0005634">
    <property type="term" value="C:nucleus"/>
    <property type="evidence" value="ECO:0007669"/>
    <property type="project" value="TreeGrafter"/>
</dbReference>
<dbReference type="Pfam" id="PF01399">
    <property type="entry name" value="PCI"/>
    <property type="match status" value="1"/>
</dbReference>
<proteinExistence type="inferred from homology"/>
<sequence>MDTLGMDKRTPSEQLDFELERRAESRDEIVKLKSYLDQKLYFQFLDSSLSYISNDSIKFIGNELLCYLVNVILPLRSNFDPLKFASFVGEVIARSSTTIKVNLDVLNSIIGNEDCYENKEEYNNASLTREQNIAPKQEIQGDLYLRCLLALEYSKSKDYCYECEDLLEFLTKKLDEYRGVDTSIMGLYHRSYASFEKTMNRTSKFYRQTMLYLTYTPINLIPLKEIPSLVYELVIAAVTSDDIYNLGELVLHPIIQEFSSINKGLNTENIDQSLLNKFRENSWLLEVLVSLHEGDMNSFMKVAKEHQSKIEGTPLSSPEAQISIRKKTTTLALMDLAFKKGKDERNISFDEIANHCGIGTNDIELLVMRAINTNLIRGFIDQASQTVEVTWVHPRILDKTRIQLLKDKLDNWISSAERLVSHLEDVAPELVNC</sequence>
<comment type="caution">
    <text evidence="4">The sequence shown here is derived from an EMBL/GenBank/DDBJ whole genome shotgun (WGS) entry which is preliminary data.</text>
</comment>
<keyword evidence="2 4" id="KW-0647">Proteasome</keyword>
<keyword evidence="5" id="KW-1185">Reference proteome</keyword>
<dbReference type="PROSITE" id="PS50250">
    <property type="entry name" value="PCI"/>
    <property type="match status" value="1"/>
</dbReference>
<feature type="domain" description="PCI" evidence="3">
    <location>
        <begin position="202"/>
        <end position="394"/>
    </location>
</feature>
<dbReference type="InterPro" id="IPR000717">
    <property type="entry name" value="PCI_dom"/>
</dbReference>
<evidence type="ECO:0000313" key="5">
    <source>
        <dbReference type="Proteomes" id="UP001311799"/>
    </source>
</evidence>